<sequence length="74" mass="8988">MNNHQSNSNWQQFKNNLIDQWRWLTHAQLDLIGDNQNYFTGKPHKNSYVTDIVEAEKRLSDWQKGQRDKMRNQK</sequence>
<accession>A0A1R4H130</accession>
<dbReference type="InterPro" id="IPR036629">
    <property type="entry name" value="YjbJ_sf"/>
</dbReference>
<dbReference type="AlphaFoldDB" id="A0A1R4H130"/>
<dbReference type="OrthoDB" id="9796058at2"/>
<evidence type="ECO:0000313" key="2">
    <source>
        <dbReference type="Proteomes" id="UP000195667"/>
    </source>
</evidence>
<gene>
    <name evidence="1" type="ORF">CRENPOLYSF1_120016</name>
</gene>
<dbReference type="Gene3D" id="1.10.1470.10">
    <property type="entry name" value="YjbJ"/>
    <property type="match status" value="1"/>
</dbReference>
<dbReference type="Proteomes" id="UP000195667">
    <property type="component" value="Unassembled WGS sequence"/>
</dbReference>
<protein>
    <submittedName>
        <fullName evidence="1">Uncharacterized protein</fullName>
    </submittedName>
</protein>
<organism evidence="1 2">
    <name type="scientific">Crenothrix polyspora</name>
    <dbReference type="NCBI Taxonomy" id="360316"/>
    <lineage>
        <taxon>Bacteria</taxon>
        <taxon>Pseudomonadati</taxon>
        <taxon>Pseudomonadota</taxon>
        <taxon>Gammaproteobacteria</taxon>
        <taxon>Methylococcales</taxon>
        <taxon>Crenotrichaceae</taxon>
        <taxon>Crenothrix</taxon>
    </lineage>
</organism>
<dbReference type="EMBL" id="FUKI01000024">
    <property type="protein sequence ID" value="SJM89760.1"/>
    <property type="molecule type" value="Genomic_DNA"/>
</dbReference>
<dbReference type="RefSeq" id="WP_087142261.1">
    <property type="nucleotide sequence ID" value="NZ_FUKI01000024.1"/>
</dbReference>
<reference evidence="2" key="1">
    <citation type="submission" date="2017-02" db="EMBL/GenBank/DDBJ databases">
        <authorList>
            <person name="Daims H."/>
        </authorList>
    </citation>
    <scope>NUCLEOTIDE SEQUENCE [LARGE SCALE GENOMIC DNA]</scope>
</reference>
<name>A0A1R4H130_9GAMM</name>
<keyword evidence="2" id="KW-1185">Reference proteome</keyword>
<proteinExistence type="predicted"/>
<evidence type="ECO:0000313" key="1">
    <source>
        <dbReference type="EMBL" id="SJM89760.1"/>
    </source>
</evidence>